<evidence type="ECO:0000313" key="3">
    <source>
        <dbReference type="EMBL" id="SFV61617.1"/>
    </source>
</evidence>
<keyword evidence="1" id="KW-0175">Coiled coil</keyword>
<gene>
    <name evidence="3" type="ORF">MNB_SV-3-1088</name>
</gene>
<evidence type="ECO:0000256" key="2">
    <source>
        <dbReference type="SAM" id="Phobius"/>
    </source>
</evidence>
<organism evidence="3">
    <name type="scientific">hydrothermal vent metagenome</name>
    <dbReference type="NCBI Taxonomy" id="652676"/>
    <lineage>
        <taxon>unclassified sequences</taxon>
        <taxon>metagenomes</taxon>
        <taxon>ecological metagenomes</taxon>
    </lineage>
</organism>
<protein>
    <submittedName>
        <fullName evidence="3">Uncharacterized protein</fullName>
    </submittedName>
</protein>
<sequence length="94" mass="10805">MLKNRENIKKKKMPNGITFGMVSVILMAMAIVLILTSIKIYLSNQIYYESKIVNKKAREVAALKAEKVLLEQNVEALKFKNRVTDTIFTIQEDE</sequence>
<name>A0A1W1C780_9ZZZZ</name>
<dbReference type="EMBL" id="FPHI01000022">
    <property type="protein sequence ID" value="SFV61617.1"/>
    <property type="molecule type" value="Genomic_DNA"/>
</dbReference>
<feature type="coiled-coil region" evidence="1">
    <location>
        <begin position="53"/>
        <end position="80"/>
    </location>
</feature>
<proteinExistence type="predicted"/>
<accession>A0A1W1C780</accession>
<keyword evidence="2" id="KW-1133">Transmembrane helix</keyword>
<keyword evidence="2" id="KW-0472">Membrane</keyword>
<evidence type="ECO:0000256" key="1">
    <source>
        <dbReference type="SAM" id="Coils"/>
    </source>
</evidence>
<reference evidence="3" key="1">
    <citation type="submission" date="2016-10" db="EMBL/GenBank/DDBJ databases">
        <authorList>
            <person name="de Groot N.N."/>
        </authorList>
    </citation>
    <scope>NUCLEOTIDE SEQUENCE</scope>
</reference>
<keyword evidence="2" id="KW-0812">Transmembrane</keyword>
<feature type="transmembrane region" description="Helical" evidence="2">
    <location>
        <begin position="21"/>
        <end position="42"/>
    </location>
</feature>
<dbReference type="AlphaFoldDB" id="A0A1W1C780"/>